<feature type="domain" description="Succinylglutamate desuccinylase/Aspartoacylase catalytic" evidence="5">
    <location>
        <begin position="74"/>
        <end position="261"/>
    </location>
</feature>
<accession>A0A8E2WEE8</accession>
<evidence type="ECO:0000313" key="7">
    <source>
        <dbReference type="Proteomes" id="UP000245631"/>
    </source>
</evidence>
<proteinExistence type="predicted"/>
<dbReference type="EMBL" id="QGGH01000002">
    <property type="protein sequence ID" value="PWJ92282.1"/>
    <property type="molecule type" value="Genomic_DNA"/>
</dbReference>
<name>A0A8E2WEE8_RHILI</name>
<dbReference type="InterPro" id="IPR043795">
    <property type="entry name" value="N-alpha-Ac-DABA-like"/>
</dbReference>
<dbReference type="GeneID" id="61051104"/>
<keyword evidence="4" id="KW-0862">Zinc</keyword>
<comment type="cofactor">
    <cofactor evidence="1">
        <name>Zn(2+)</name>
        <dbReference type="ChEBI" id="CHEBI:29105"/>
    </cofactor>
</comment>
<dbReference type="PANTHER" id="PTHR37326:SF1">
    <property type="entry name" value="BLL3975 PROTEIN"/>
    <property type="match status" value="1"/>
</dbReference>
<dbReference type="AlphaFoldDB" id="A0A8E2WEE8"/>
<organism evidence="6 7">
    <name type="scientific">Rhizobium loti</name>
    <name type="common">Mesorhizobium loti</name>
    <dbReference type="NCBI Taxonomy" id="381"/>
    <lineage>
        <taxon>Bacteria</taxon>
        <taxon>Pseudomonadati</taxon>
        <taxon>Pseudomonadota</taxon>
        <taxon>Alphaproteobacteria</taxon>
        <taxon>Hyphomicrobiales</taxon>
        <taxon>Phyllobacteriaceae</taxon>
        <taxon>Mesorhizobium</taxon>
    </lineage>
</organism>
<evidence type="ECO:0000256" key="3">
    <source>
        <dbReference type="ARBA" id="ARBA00022801"/>
    </source>
</evidence>
<sequence length="367" mass="39054">MMPEMMNFEAEPMTVPRPANTVRAAITPRNNSVYTSVDFDREGKQIGFFHVPQSPHDDAWGTIRVPLAVIKNGDGPTVLIEGGNHGDEYEGPIALGEFLREIDPRDIAGRIIAIPAINIRAVEAGTRTSPVDGLNFNRSFPGDFNGTLTSQIAAYVHDILFPKADYFLDLHSGGSSLMILPSAIIEPSPTAQGHRKNIKATLAFGAPTVVMVDNLGETRTSTASANHQGLIVIGSEMAGGGLVSQDALAICRRGIRNVLKHAGVLKGAPDIAPGANARVLKVPGSEGYLLSEEDGVFEPLSPLGSAVSKGDLAGRIHFLHTPSRAPIDLLHPIDGIVFAKRQPGRVRPGNCCFVLANEYPEALTDGP</sequence>
<dbReference type="InterPro" id="IPR055438">
    <property type="entry name" value="AstE_AspA_cat"/>
</dbReference>
<dbReference type="Proteomes" id="UP000245631">
    <property type="component" value="Unassembled WGS sequence"/>
</dbReference>
<dbReference type="GO" id="GO:0046872">
    <property type="term" value="F:metal ion binding"/>
    <property type="evidence" value="ECO:0007669"/>
    <property type="project" value="UniProtKB-KW"/>
</dbReference>
<evidence type="ECO:0000313" key="6">
    <source>
        <dbReference type="EMBL" id="PWJ92282.1"/>
    </source>
</evidence>
<keyword evidence="2" id="KW-0479">Metal-binding</keyword>
<gene>
    <name evidence="6" type="ORF">C8D77_10254</name>
</gene>
<dbReference type="RefSeq" id="WP_245951723.1">
    <property type="nucleotide sequence ID" value="NZ_QGGH01000002.1"/>
</dbReference>
<evidence type="ECO:0000256" key="1">
    <source>
        <dbReference type="ARBA" id="ARBA00001947"/>
    </source>
</evidence>
<dbReference type="InterPro" id="IPR053138">
    <property type="entry name" value="N-alpha-Ac-DABA_deacetylase"/>
</dbReference>
<dbReference type="Pfam" id="PF24827">
    <property type="entry name" value="AstE_AspA_cat"/>
    <property type="match status" value="1"/>
</dbReference>
<dbReference type="PANTHER" id="PTHR37326">
    <property type="entry name" value="BLL3975 PROTEIN"/>
    <property type="match status" value="1"/>
</dbReference>
<protein>
    <submittedName>
        <fullName evidence="6">N-alpha-acetyl-L-2,4-diaminobutyrate deacetylase</fullName>
    </submittedName>
</protein>
<dbReference type="Gene3D" id="3.40.630.10">
    <property type="entry name" value="Zn peptidases"/>
    <property type="match status" value="1"/>
</dbReference>
<evidence type="ECO:0000259" key="5">
    <source>
        <dbReference type="Pfam" id="PF24827"/>
    </source>
</evidence>
<keyword evidence="3" id="KW-0378">Hydrolase</keyword>
<evidence type="ECO:0000256" key="2">
    <source>
        <dbReference type="ARBA" id="ARBA00022723"/>
    </source>
</evidence>
<dbReference type="SUPFAM" id="SSF53187">
    <property type="entry name" value="Zn-dependent exopeptidases"/>
    <property type="match status" value="1"/>
</dbReference>
<dbReference type="GO" id="GO:0016788">
    <property type="term" value="F:hydrolase activity, acting on ester bonds"/>
    <property type="evidence" value="ECO:0007669"/>
    <property type="project" value="InterPro"/>
</dbReference>
<evidence type="ECO:0000256" key="4">
    <source>
        <dbReference type="ARBA" id="ARBA00022833"/>
    </source>
</evidence>
<dbReference type="PIRSF" id="PIRSF039012">
    <property type="entry name" value="ASP"/>
    <property type="match status" value="1"/>
</dbReference>
<reference evidence="6 7" key="1">
    <citation type="submission" date="2018-05" db="EMBL/GenBank/DDBJ databases">
        <title>Genomic Encyclopedia of Type Strains, Phase IV (KMG-IV): sequencing the most valuable type-strain genomes for metagenomic binning, comparative biology and taxonomic classification.</title>
        <authorList>
            <person name="Goeker M."/>
        </authorList>
    </citation>
    <scope>NUCLEOTIDE SEQUENCE [LARGE SCALE GENOMIC DNA]</scope>
    <source>
        <strain evidence="6 7">DSM 2626</strain>
    </source>
</reference>
<dbReference type="GO" id="GO:0016811">
    <property type="term" value="F:hydrolase activity, acting on carbon-nitrogen (but not peptide) bonds, in linear amides"/>
    <property type="evidence" value="ECO:0007669"/>
    <property type="project" value="InterPro"/>
</dbReference>
<dbReference type="CDD" id="cd06252">
    <property type="entry name" value="M14_ASTE_ASPA-like"/>
    <property type="match status" value="1"/>
</dbReference>
<comment type="caution">
    <text evidence="6">The sequence shown here is derived from an EMBL/GenBank/DDBJ whole genome shotgun (WGS) entry which is preliminary data.</text>
</comment>